<keyword evidence="4" id="KW-1185">Reference proteome</keyword>
<feature type="transmembrane region" description="Helical" evidence="1">
    <location>
        <begin position="20"/>
        <end position="40"/>
    </location>
</feature>
<keyword evidence="1" id="KW-0472">Membrane</keyword>
<reference evidence="4" key="1">
    <citation type="submission" date="2016-10" db="EMBL/GenBank/DDBJ databases">
        <authorList>
            <person name="Varghese N."/>
            <person name="Submissions S."/>
        </authorList>
    </citation>
    <scope>NUCLEOTIDE SEQUENCE [LARGE SCALE GENOMIC DNA]</scope>
    <source>
        <strain evidence="4">DSM 25030</strain>
    </source>
</reference>
<dbReference type="OrthoDB" id="1261156at2"/>
<organism evidence="3 4">
    <name type="scientific">Flagellimonas zhangzhouensis</name>
    <dbReference type="NCBI Taxonomy" id="1073328"/>
    <lineage>
        <taxon>Bacteria</taxon>
        <taxon>Pseudomonadati</taxon>
        <taxon>Bacteroidota</taxon>
        <taxon>Flavobacteriia</taxon>
        <taxon>Flavobacteriales</taxon>
        <taxon>Flavobacteriaceae</taxon>
        <taxon>Flagellimonas</taxon>
    </lineage>
</organism>
<evidence type="ECO:0000256" key="1">
    <source>
        <dbReference type="SAM" id="Phobius"/>
    </source>
</evidence>
<dbReference type="GO" id="GO:0030153">
    <property type="term" value="P:bacteriocin immunity"/>
    <property type="evidence" value="ECO:0007669"/>
    <property type="project" value="InterPro"/>
</dbReference>
<dbReference type="InterPro" id="IPR009589">
    <property type="entry name" value="PH_YyaB-like"/>
</dbReference>
<evidence type="ECO:0000259" key="2">
    <source>
        <dbReference type="Pfam" id="PF06713"/>
    </source>
</evidence>
<dbReference type="AlphaFoldDB" id="A0A1H2R1A2"/>
<dbReference type="STRING" id="1073328.SAMN05216294_1791"/>
<keyword evidence="1" id="KW-0812">Transmembrane</keyword>
<feature type="transmembrane region" description="Helical" evidence="1">
    <location>
        <begin position="52"/>
        <end position="71"/>
    </location>
</feature>
<sequence>MLEKRQHNNLKEHNSQTVVYPARVGMELVLPVILIFGFIIVNTFESSSVLELIIQFAILFLIVGLFFSISYEINGDVLTITTLFFFKKNILVTDITRVVESFNPLSSPAPSLRRLEIYYGKYSSTLISPKDKLKFIGHLKQISPTIQVELREKKK</sequence>
<protein>
    <submittedName>
        <fullName evidence="3">PH domain-containing protein</fullName>
    </submittedName>
</protein>
<proteinExistence type="predicted"/>
<dbReference type="RefSeq" id="WP_090294488.1">
    <property type="nucleotide sequence ID" value="NZ_FNKI01000002.1"/>
</dbReference>
<name>A0A1H2R1A2_9FLAO</name>
<accession>A0A1H2R1A2</accession>
<gene>
    <name evidence="3" type="ORF">SAMN04487892_0442</name>
</gene>
<keyword evidence="1" id="KW-1133">Transmembrane helix</keyword>
<dbReference type="Proteomes" id="UP000199592">
    <property type="component" value="Unassembled WGS sequence"/>
</dbReference>
<dbReference type="Pfam" id="PF06713">
    <property type="entry name" value="bPH_4"/>
    <property type="match status" value="1"/>
</dbReference>
<feature type="domain" description="Uncharacterized protein YyaB-like PH" evidence="2">
    <location>
        <begin position="70"/>
        <end position="142"/>
    </location>
</feature>
<dbReference type="EMBL" id="FNMY01000001">
    <property type="protein sequence ID" value="SDW13167.1"/>
    <property type="molecule type" value="Genomic_DNA"/>
</dbReference>
<evidence type="ECO:0000313" key="4">
    <source>
        <dbReference type="Proteomes" id="UP000199592"/>
    </source>
</evidence>
<evidence type="ECO:0000313" key="3">
    <source>
        <dbReference type="EMBL" id="SDW13167.1"/>
    </source>
</evidence>